<organism evidence="1 2">
    <name type="scientific">Chryseobacterium vrystaatense</name>
    <dbReference type="NCBI Taxonomy" id="307480"/>
    <lineage>
        <taxon>Bacteria</taxon>
        <taxon>Pseudomonadati</taxon>
        <taxon>Bacteroidota</taxon>
        <taxon>Flavobacteriia</taxon>
        <taxon>Flavobacteriales</taxon>
        <taxon>Weeksellaceae</taxon>
        <taxon>Chryseobacterium group</taxon>
        <taxon>Chryseobacterium</taxon>
    </lineage>
</organism>
<evidence type="ECO:0000313" key="2">
    <source>
        <dbReference type="Proteomes" id="UP000184108"/>
    </source>
</evidence>
<dbReference type="EMBL" id="FQVE01000005">
    <property type="protein sequence ID" value="SHG36040.1"/>
    <property type="molecule type" value="Genomic_DNA"/>
</dbReference>
<reference evidence="2" key="1">
    <citation type="submission" date="2016-11" db="EMBL/GenBank/DDBJ databases">
        <authorList>
            <person name="Varghese N."/>
            <person name="Submissions S."/>
        </authorList>
    </citation>
    <scope>NUCLEOTIDE SEQUENCE [LARGE SCALE GENOMIC DNA]</scope>
    <source>
        <strain evidence="2">YR203</strain>
    </source>
</reference>
<dbReference type="AlphaFoldDB" id="A0A1M5J727"/>
<proteinExistence type="predicted"/>
<name>A0A1M5J727_9FLAO</name>
<dbReference type="Proteomes" id="UP000184108">
    <property type="component" value="Unassembled WGS sequence"/>
</dbReference>
<evidence type="ECO:0000313" key="1">
    <source>
        <dbReference type="EMBL" id="SHG36040.1"/>
    </source>
</evidence>
<gene>
    <name evidence="1" type="ORF">SAMN02787073_4094</name>
</gene>
<protein>
    <submittedName>
        <fullName evidence="1">Uncharacterized protein</fullName>
    </submittedName>
</protein>
<sequence length="728" mass="82108">MAKGIKSIKQQQVVGSSVYLAVDQWLDGTKEPDKTKKVTWLCFSQDKKTPLDTRVLEPKDSYIIKIPPKLAGSYRYYVEASLSGKKDPKRDTGLFVYGTSAKKVVTSKWCTKPDGADERNSQFSYGHLVYLGLETEGMNGDAVTVEVYRRIPGGSGTADDQYIDAYRNAKIIDGEVNIKMGNTYQWYIKIKNPRFTEEFYVKVKDASGKYISDGKDKVHARYLKIKNKIVSRNSETPTNHTPAKVDKPEVSFKRFDVCKFDTIILSEMKEKETIKSIVFEHGKSKSATTLIYETIAPSSDKNITVEAQGLQNSSCSQKKKHEQKIKAVSPEGKLNESTAALTFPVRSTLSSLNTSPIQYIWPKFNVLKAQESANLYKIYIHSCRYFPNEAKETVLVKAYPDIKWELKFEFGSDLAMEERYKNMAPGAQSKAHYKSGQKSGQNRYRLSTSGKSEVFFGLNLKAVWNNKHQEYEVGDKYVNVIRNFLGVFVKIKEWIDEASHVNKTKDTVAQRLISGIKRVPVTLKFYYPTMSVSGSWWLERSKTNTNRVDTQGSLKLGFTPLIKAEGTLDLLFYAELIPVAGQVIKVLDVAAKISGLEAIFTLTGFGELNVTAEFFDFEFKKANLDFKGKVGLKLELSAKVSGKINAVIFEADFKLEATGTAESYFEPKATIGKDDKGVFLEQQVDWSGLRIVVIIKGQAGKSKTQYKRTFTIVDRHDKLTYGKTYIIQ</sequence>
<dbReference type="RefSeq" id="WP_073175116.1">
    <property type="nucleotide sequence ID" value="NZ_FQVE01000005.1"/>
</dbReference>
<accession>A0A1M5J727</accession>